<feature type="compositionally biased region" description="Basic and acidic residues" evidence="1">
    <location>
        <begin position="139"/>
        <end position="148"/>
    </location>
</feature>
<feature type="region of interest" description="Disordered" evidence="1">
    <location>
        <begin position="222"/>
        <end position="246"/>
    </location>
</feature>
<accession>A0A1G6WE77</accession>
<proteinExistence type="predicted"/>
<dbReference type="EMBL" id="FMZP01000036">
    <property type="protein sequence ID" value="SDD64023.1"/>
    <property type="molecule type" value="Genomic_DNA"/>
</dbReference>
<dbReference type="RefSeq" id="WP_149782529.1">
    <property type="nucleotide sequence ID" value="NZ_FMZP01000036.1"/>
</dbReference>
<dbReference type="AlphaFoldDB" id="A0A1G6WE77"/>
<name>A0A1G6WE77_9EURY</name>
<organism evidence="2 3">
    <name type="scientific">Natrinema hispanicum</name>
    <dbReference type="NCBI Taxonomy" id="392421"/>
    <lineage>
        <taxon>Archaea</taxon>
        <taxon>Methanobacteriati</taxon>
        <taxon>Methanobacteriota</taxon>
        <taxon>Stenosarchaea group</taxon>
        <taxon>Halobacteria</taxon>
        <taxon>Halobacteriales</taxon>
        <taxon>Natrialbaceae</taxon>
        <taxon>Natrinema</taxon>
    </lineage>
</organism>
<gene>
    <name evidence="2" type="ORF">SAMN05192552_103618</name>
</gene>
<evidence type="ECO:0000256" key="1">
    <source>
        <dbReference type="SAM" id="MobiDB-lite"/>
    </source>
</evidence>
<protein>
    <submittedName>
        <fullName evidence="2">Uncharacterized protein</fullName>
    </submittedName>
</protein>
<reference evidence="2 3" key="1">
    <citation type="submission" date="2016-10" db="EMBL/GenBank/DDBJ databases">
        <authorList>
            <person name="Varghese N."/>
            <person name="Submissions S."/>
        </authorList>
    </citation>
    <scope>NUCLEOTIDE SEQUENCE [LARGE SCALE GENOMIC DNA]</scope>
    <source>
        <strain evidence="2 3">CDM_1</strain>
    </source>
</reference>
<evidence type="ECO:0000313" key="2">
    <source>
        <dbReference type="EMBL" id="SDD64023.1"/>
    </source>
</evidence>
<feature type="compositionally biased region" description="Basic and acidic residues" evidence="1">
    <location>
        <begin position="223"/>
        <end position="239"/>
    </location>
</feature>
<sequence>MAEMGLTPTDRWHLLGRHACHHLGSTEIIETRTFDELALTHPEWGTLGVPGDVSGPDAKWCSHCKDTIEQMRSRRYDVIVSLKRQVPYRDVSWTTVDSNDDCAWCGKASSATQYNDDLDERVCPACARKYNSPSIEVRTPPETDRRQETPNSEVDPIRCTHSSGEAGSSDREQARQRAAEEGRPYVEVKVKQKYADVVCDIGGTGHRFTPTAVREIEALQAEQQEKADTDQDHKSHVGTDIHPAGTHVQTRSLLPDEAKRHAADLAAIAADPENWQ</sequence>
<feature type="region of interest" description="Disordered" evidence="1">
    <location>
        <begin position="134"/>
        <end position="181"/>
    </location>
</feature>
<dbReference type="Proteomes" id="UP000324021">
    <property type="component" value="Unassembled WGS sequence"/>
</dbReference>
<feature type="compositionally biased region" description="Basic and acidic residues" evidence="1">
    <location>
        <begin position="168"/>
        <end position="181"/>
    </location>
</feature>
<evidence type="ECO:0000313" key="3">
    <source>
        <dbReference type="Proteomes" id="UP000324021"/>
    </source>
</evidence>